<comment type="caution">
    <text evidence="1">The sequence shown here is derived from an EMBL/GenBank/DDBJ whole genome shotgun (WGS) entry which is preliminary data.</text>
</comment>
<name>A0AA86WQU3_9VIBR</name>
<protein>
    <submittedName>
        <fullName evidence="1">Uncharacterized protein</fullName>
    </submittedName>
</protein>
<dbReference type="EMBL" id="CCKJ01000037">
    <property type="protein sequence ID" value="CDT78442.1"/>
    <property type="molecule type" value="Genomic_DNA"/>
</dbReference>
<reference evidence="1 2" key="1">
    <citation type="submission" date="2014-06" db="EMBL/GenBank/DDBJ databases">
        <authorList>
            <person name="Le Roux F."/>
        </authorList>
    </citation>
    <scope>NUCLEOTIDE SEQUENCE [LARGE SCALE GENOMIC DNA]</scope>
    <source>
        <strain evidence="1 2">J2-31</strain>
    </source>
</reference>
<evidence type="ECO:0000313" key="1">
    <source>
        <dbReference type="EMBL" id="CDT78442.1"/>
    </source>
</evidence>
<evidence type="ECO:0000313" key="2">
    <source>
        <dbReference type="Proteomes" id="UP000041625"/>
    </source>
</evidence>
<organism evidence="1 2">
    <name type="scientific">Vibrio coralliirubri</name>
    <dbReference type="NCBI Taxonomy" id="1516159"/>
    <lineage>
        <taxon>Bacteria</taxon>
        <taxon>Pseudomonadati</taxon>
        <taxon>Pseudomonadota</taxon>
        <taxon>Gammaproteobacteria</taxon>
        <taxon>Vibrionales</taxon>
        <taxon>Vibrionaceae</taxon>
        <taxon>Vibrio</taxon>
    </lineage>
</organism>
<gene>
    <name evidence="1" type="ORF">VCR31J2_1310591</name>
</gene>
<dbReference type="AlphaFoldDB" id="A0AA86WQU3"/>
<proteinExistence type="predicted"/>
<dbReference type="Proteomes" id="UP000041625">
    <property type="component" value="Unassembled WGS sequence"/>
</dbReference>
<dbReference type="RefSeq" id="WP_048610091.1">
    <property type="nucleotide sequence ID" value="NZ_CCKO01000035.1"/>
</dbReference>
<accession>A0AA86WQU3</accession>
<keyword evidence="2" id="KW-1185">Reference proteome</keyword>
<sequence length="99" mass="11427">MKPSPKQLERLVSKLEDAANRKKFAEIVKLNLLVKKVLLEVEQSHPDYVAIVRRLKSAHEQCRILVTHEQALLKQQLSNNISLRERDKAYAQTQVRAGE</sequence>